<evidence type="ECO:0000313" key="4">
    <source>
        <dbReference type="EMBL" id="APG62413.1"/>
    </source>
</evidence>
<accession>A0A1L3JBH8</accession>
<dbReference type="InterPro" id="IPR010982">
    <property type="entry name" value="Lambda_DNA-bd_dom_sf"/>
</dbReference>
<keyword evidence="2" id="KW-0812">Transmembrane</keyword>
<dbReference type="PANTHER" id="PTHR34475:SF1">
    <property type="entry name" value="CYTOSKELETON PROTEIN RODZ"/>
    <property type="match status" value="1"/>
</dbReference>
<gene>
    <name evidence="4" type="ORF">LPB140_05945</name>
</gene>
<evidence type="ECO:0000256" key="2">
    <source>
        <dbReference type="SAM" id="Phobius"/>
    </source>
</evidence>
<reference evidence="4 5" key="1">
    <citation type="submission" date="2016-11" db="EMBL/GenBank/DDBJ databases">
        <title>Sphingorhabdus sp. LPB0140, isolated from marine environment.</title>
        <authorList>
            <person name="Kim E."/>
            <person name="Yi H."/>
        </authorList>
    </citation>
    <scope>NUCLEOTIDE SEQUENCE [LARGE SCALE GENOMIC DNA]</scope>
    <source>
        <strain evidence="4 5">LPB0140</strain>
    </source>
</reference>
<keyword evidence="2" id="KW-1133">Transmembrane helix</keyword>
<dbReference type="InterPro" id="IPR050400">
    <property type="entry name" value="Bact_Cytoskel_RodZ"/>
</dbReference>
<dbReference type="Pfam" id="PF13413">
    <property type="entry name" value="HTH_25"/>
    <property type="match status" value="1"/>
</dbReference>
<keyword evidence="5" id="KW-1185">Reference proteome</keyword>
<evidence type="ECO:0000256" key="1">
    <source>
        <dbReference type="SAM" id="MobiDB-lite"/>
    </source>
</evidence>
<feature type="compositionally biased region" description="Low complexity" evidence="1">
    <location>
        <begin position="262"/>
        <end position="272"/>
    </location>
</feature>
<dbReference type="OrthoDB" id="9790252at2"/>
<protein>
    <recommendedName>
        <fullName evidence="3">Cytoskeleton protein RodZ-like C-terminal domain-containing protein</fullName>
    </recommendedName>
</protein>
<sequence length="281" mass="30545">MSEEAENNEIKLKTVGERLKDERQLQDFDLNKIAEKTRIPKRHILSLEASDFSALPGITYIVGFVKAYARALNLDEVQFASDIREELNEQNIVSRASQMEHYEQVDSATIPPKWLAWSAIGIAAVLLAAFLIWRTAQMDVINYPAEQASNEAPANAPKQKQAVATAPTAEGPVVFTAKGEIWLRIYEKEGERIFEKQMNAGESFTIPATAKEPLLLTGRPDLLTVTIGGKEVAPLGTAERTVSDLPISAKALLARPSEEESAAAVPATAAPTATPPATPAQ</sequence>
<proteinExistence type="predicted"/>
<dbReference type="EMBL" id="CP018154">
    <property type="protein sequence ID" value="APG62413.1"/>
    <property type="molecule type" value="Genomic_DNA"/>
</dbReference>
<dbReference type="PANTHER" id="PTHR34475">
    <property type="match status" value="1"/>
</dbReference>
<name>A0A1L3JBH8_9SPHN</name>
<dbReference type="Gene3D" id="1.10.260.40">
    <property type="entry name" value="lambda repressor-like DNA-binding domains"/>
    <property type="match status" value="1"/>
</dbReference>
<evidence type="ECO:0000259" key="3">
    <source>
        <dbReference type="Pfam" id="PF13464"/>
    </source>
</evidence>
<dbReference type="InterPro" id="IPR025194">
    <property type="entry name" value="RodZ-like_C"/>
</dbReference>
<dbReference type="AlphaFoldDB" id="A0A1L3JBH8"/>
<keyword evidence="2" id="KW-0472">Membrane</keyword>
<dbReference type="GO" id="GO:0003677">
    <property type="term" value="F:DNA binding"/>
    <property type="evidence" value="ECO:0007669"/>
    <property type="project" value="InterPro"/>
</dbReference>
<organism evidence="4 5">
    <name type="scientific">Sphingorhabdus lutea</name>
    <dbReference type="NCBI Taxonomy" id="1913578"/>
    <lineage>
        <taxon>Bacteria</taxon>
        <taxon>Pseudomonadati</taxon>
        <taxon>Pseudomonadota</taxon>
        <taxon>Alphaproteobacteria</taxon>
        <taxon>Sphingomonadales</taxon>
        <taxon>Sphingomonadaceae</taxon>
        <taxon>Sphingorhabdus</taxon>
    </lineage>
</organism>
<evidence type="ECO:0000313" key="5">
    <source>
        <dbReference type="Proteomes" id="UP000242561"/>
    </source>
</evidence>
<dbReference type="Proteomes" id="UP000242561">
    <property type="component" value="Chromosome"/>
</dbReference>
<dbReference type="KEGG" id="sphl:LPB140_05945"/>
<dbReference type="STRING" id="1913578.LPB140_05945"/>
<feature type="domain" description="Cytoskeleton protein RodZ-like C-terminal" evidence="3">
    <location>
        <begin position="174"/>
        <end position="244"/>
    </location>
</feature>
<feature type="transmembrane region" description="Helical" evidence="2">
    <location>
        <begin position="114"/>
        <end position="133"/>
    </location>
</feature>
<dbReference type="Pfam" id="PF13464">
    <property type="entry name" value="RodZ_C"/>
    <property type="match status" value="1"/>
</dbReference>
<feature type="region of interest" description="Disordered" evidence="1">
    <location>
        <begin position="255"/>
        <end position="281"/>
    </location>
</feature>
<dbReference type="RefSeq" id="WP_072559065.1">
    <property type="nucleotide sequence ID" value="NZ_CP018154.1"/>
</dbReference>